<dbReference type="PANTHER" id="PTHR30373:SF2">
    <property type="entry name" value="UPF0603 PROTEIN YGCG"/>
    <property type="match status" value="1"/>
</dbReference>
<dbReference type="PANTHER" id="PTHR30373">
    <property type="entry name" value="UPF0603 PROTEIN YGCG"/>
    <property type="match status" value="1"/>
</dbReference>
<evidence type="ECO:0000313" key="5">
    <source>
        <dbReference type="Proteomes" id="UP000662914"/>
    </source>
</evidence>
<dbReference type="InterPro" id="IPR007621">
    <property type="entry name" value="TPM_dom"/>
</dbReference>
<keyword evidence="1" id="KW-1133">Transmembrane helix</keyword>
<keyword evidence="1" id="KW-0812">Transmembrane</keyword>
<dbReference type="EMBL" id="AP021857">
    <property type="protein sequence ID" value="BBO20758.1"/>
    <property type="molecule type" value="Genomic_DNA"/>
</dbReference>
<keyword evidence="1" id="KW-0472">Membrane</keyword>
<feature type="chain" id="PRO_5035286421" description="TPM domain-containing protein" evidence="2">
    <location>
        <begin position="22"/>
        <end position="287"/>
    </location>
</feature>
<dbReference type="Proteomes" id="UP000662914">
    <property type="component" value="Chromosome"/>
</dbReference>
<accession>A0A809R1Z1</accession>
<proteinExistence type="predicted"/>
<evidence type="ECO:0000256" key="2">
    <source>
        <dbReference type="SAM" id="SignalP"/>
    </source>
</evidence>
<feature type="signal peptide" evidence="2">
    <location>
        <begin position="1"/>
        <end position="21"/>
    </location>
</feature>
<protein>
    <recommendedName>
        <fullName evidence="3">TPM domain-containing protein</fullName>
    </recommendedName>
</protein>
<feature type="transmembrane region" description="Helical" evidence="1">
    <location>
        <begin position="213"/>
        <end position="241"/>
    </location>
</feature>
<organism evidence="4 5">
    <name type="scientific">Candidatus Desulfobacillus denitrificans</name>
    <dbReference type="NCBI Taxonomy" id="2608985"/>
    <lineage>
        <taxon>Bacteria</taxon>
        <taxon>Pseudomonadati</taxon>
        <taxon>Pseudomonadota</taxon>
        <taxon>Betaproteobacteria</taxon>
        <taxon>Candidatus Desulfobacillus</taxon>
    </lineage>
</organism>
<keyword evidence="2" id="KW-0732">Signal</keyword>
<sequence length="287" mass="29197">MLRLFAALWLALLPLAGQCAADLVAIPPLKARVTDLTGTLSGDQAAALEADLARFEKSRGSQIAILLVPTTQPEAIEAYSIRVVESWKLGRQGVDDGILVLVAKNDRRLRIEVGRGLEGAVPDAVAKRIVAETIGPRFKEGDFFGGLRAGVTKLQAVIGGEALPPPQSAPEAVSPAMDLETLFIVGMVIATMLGAVMGRLLGRLGGSTVTSGVVGGLAWLVTGSAVAALIGAILVFIYVLAFASTGRGSGWSSGGWRSGGSGWDSGSGGGWSGGGGDFGGGGASGDW</sequence>
<evidence type="ECO:0000259" key="3">
    <source>
        <dbReference type="Pfam" id="PF04536"/>
    </source>
</evidence>
<dbReference type="Pfam" id="PF04536">
    <property type="entry name" value="TPM_phosphatase"/>
    <property type="match status" value="1"/>
</dbReference>
<dbReference type="KEGG" id="ddz:DSYM_14570"/>
<feature type="transmembrane region" description="Helical" evidence="1">
    <location>
        <begin position="182"/>
        <end position="201"/>
    </location>
</feature>
<gene>
    <name evidence="4" type="ORF">DSYM_14570</name>
</gene>
<dbReference type="AlphaFoldDB" id="A0A809R1Z1"/>
<evidence type="ECO:0000313" key="4">
    <source>
        <dbReference type="EMBL" id="BBO20758.1"/>
    </source>
</evidence>
<reference evidence="4" key="1">
    <citation type="journal article" name="DNA Res.">
        <title>The physiological potential of anammox bacteria as revealed by their core genome structure.</title>
        <authorList>
            <person name="Okubo T."/>
            <person name="Toyoda A."/>
            <person name="Fukuhara K."/>
            <person name="Uchiyama I."/>
            <person name="Harigaya Y."/>
            <person name="Kuroiwa M."/>
            <person name="Suzuki T."/>
            <person name="Murakami Y."/>
            <person name="Suwa Y."/>
            <person name="Takami H."/>
        </authorList>
    </citation>
    <scope>NUCLEOTIDE SEQUENCE</scope>
    <source>
        <strain evidence="4">317325-3</strain>
    </source>
</reference>
<dbReference type="Gene3D" id="3.10.310.50">
    <property type="match status" value="1"/>
</dbReference>
<name>A0A809R1Z1_9PROT</name>
<evidence type="ECO:0000256" key="1">
    <source>
        <dbReference type="SAM" id="Phobius"/>
    </source>
</evidence>
<feature type="domain" description="TPM" evidence="3">
    <location>
        <begin position="33"/>
        <end position="156"/>
    </location>
</feature>